<dbReference type="PATRIC" id="fig|1502.177.peg.3323"/>
<gene>
    <name evidence="1" type="ORF">JFP838_pA0115</name>
</gene>
<evidence type="ECO:0008006" key="3">
    <source>
        <dbReference type="Google" id="ProtNLM"/>
    </source>
</evidence>
<protein>
    <recommendedName>
        <fullName evidence="3">CRISPR-associated protein Cas5</fullName>
    </recommendedName>
</protein>
<evidence type="ECO:0000313" key="1">
    <source>
        <dbReference type="EMBL" id="AMN31031.1"/>
    </source>
</evidence>
<dbReference type="Proteomes" id="UP000070260">
    <property type="component" value="Plasmid pJFP838A"/>
</dbReference>
<evidence type="ECO:0000313" key="2">
    <source>
        <dbReference type="Proteomes" id="UP000070260"/>
    </source>
</evidence>
<geneLocation type="plasmid" evidence="1 2">
    <name>pJFP838A</name>
</geneLocation>
<dbReference type="OrthoDB" id="1937507at2"/>
<keyword evidence="1" id="KW-0614">Plasmid</keyword>
<sequence length="207" mass="24196">MLKVTYKINNMFSLRKFGDSHLCARSYEYPMLTTIRGALLGSLIQRKGIKFAEDNFNSIAKVPIYIQIPKNFVINETKLRMLSNNYLTNSNNGSIATTVGIREYIVMDKLVFYIDDTGLDFLREVLVNIDRIGSSDSMVEIESMELVDFMENILVEWTEDIGFDYKIYELYDWSDKTKFENRYIYSNKASDKNIKRNCYIKEKVKIA</sequence>
<dbReference type="RefSeq" id="WP_061429639.1">
    <property type="nucleotide sequence ID" value="NZ_CATNZX010000001.1"/>
</dbReference>
<dbReference type="EMBL" id="CP013615">
    <property type="protein sequence ID" value="AMN31031.1"/>
    <property type="molecule type" value="Genomic_DNA"/>
</dbReference>
<organism evidence="1 2">
    <name type="scientific">Clostridium perfringens</name>
    <dbReference type="NCBI Taxonomy" id="1502"/>
    <lineage>
        <taxon>Bacteria</taxon>
        <taxon>Bacillati</taxon>
        <taxon>Bacillota</taxon>
        <taxon>Clostridia</taxon>
        <taxon>Eubacteriales</taxon>
        <taxon>Clostridiaceae</taxon>
        <taxon>Clostridium</taxon>
    </lineage>
</organism>
<name>A0A140GR72_CLOPF</name>
<proteinExistence type="predicted"/>
<dbReference type="AlphaFoldDB" id="A0A140GR72"/>
<reference evidence="1 2" key="1">
    <citation type="journal article" date="2016" name="PLoS ONE">
        <title>Plasmid Characterization and Chromosome Analysis of Two netF+ Clostridium perfringens Isolates Associated with Foal and Canine Necrotizing Enteritis.</title>
        <authorList>
            <person name="Mehdizadeh Gohari I."/>
            <person name="Kropinski A.M."/>
            <person name="Weese S.J."/>
            <person name="Parreira V.R."/>
            <person name="Whitehead A.E."/>
            <person name="Boerlin P."/>
            <person name="Prescott J.F."/>
        </authorList>
    </citation>
    <scope>NUCLEOTIDE SEQUENCE [LARGE SCALE GENOMIC DNA]</scope>
    <source>
        <strain evidence="1 2">JP838</strain>
        <plasmid evidence="2">Plasmid pJFP838A</plasmid>
    </source>
</reference>
<accession>A0A140GR72</accession>